<dbReference type="GO" id="GO:0008237">
    <property type="term" value="F:metallopeptidase activity"/>
    <property type="evidence" value="ECO:0007669"/>
    <property type="project" value="InterPro"/>
</dbReference>
<dbReference type="GO" id="GO:0005576">
    <property type="term" value="C:extracellular region"/>
    <property type="evidence" value="ECO:0007669"/>
    <property type="project" value="UniProtKB-SubCell"/>
</dbReference>
<proteinExistence type="predicted"/>
<dbReference type="PRINTS" id="PR00313">
    <property type="entry name" value="CABNDNGRPT"/>
</dbReference>
<dbReference type="AlphaFoldDB" id="A0A2R8BPS2"/>
<evidence type="ECO:0000313" key="5">
    <source>
        <dbReference type="Proteomes" id="UP000244880"/>
    </source>
</evidence>
<dbReference type="EMBL" id="OMOR01000005">
    <property type="protein sequence ID" value="SPH27597.1"/>
    <property type="molecule type" value="Genomic_DNA"/>
</dbReference>
<gene>
    <name evidence="4" type="primary">prtC</name>
    <name evidence="4" type="ORF">ASD8599_04063</name>
</gene>
<reference evidence="4 5" key="1">
    <citation type="submission" date="2018-03" db="EMBL/GenBank/DDBJ databases">
        <authorList>
            <person name="Keele B.F."/>
        </authorList>
    </citation>
    <scope>NUCLEOTIDE SEQUENCE [LARGE SCALE GENOMIC DNA]</scope>
    <source>
        <strain evidence="4 5">CECT 8599</strain>
    </source>
</reference>
<dbReference type="InterPro" id="IPR018511">
    <property type="entry name" value="Hemolysin-typ_Ca-bd_CS"/>
</dbReference>
<dbReference type="SUPFAM" id="SSF55486">
    <property type="entry name" value="Metalloproteases ('zincins'), catalytic domain"/>
    <property type="match status" value="1"/>
</dbReference>
<dbReference type="GO" id="GO:0005509">
    <property type="term" value="F:calcium ion binding"/>
    <property type="evidence" value="ECO:0007669"/>
    <property type="project" value="InterPro"/>
</dbReference>
<dbReference type="CDD" id="cd04277">
    <property type="entry name" value="ZnMc_serralysin_like"/>
    <property type="match status" value="1"/>
</dbReference>
<dbReference type="InterPro" id="IPR034033">
    <property type="entry name" value="Serralysin-like"/>
</dbReference>
<dbReference type="PANTHER" id="PTHR38340">
    <property type="entry name" value="S-LAYER PROTEIN"/>
    <property type="match status" value="1"/>
</dbReference>
<comment type="subcellular location">
    <subcellularLocation>
        <location evidence="1">Secreted</location>
    </subcellularLocation>
</comment>
<accession>A0A2R8BPS2</accession>
<evidence type="ECO:0000256" key="1">
    <source>
        <dbReference type="ARBA" id="ARBA00004613"/>
    </source>
</evidence>
<feature type="region of interest" description="Disordered" evidence="3">
    <location>
        <begin position="527"/>
        <end position="588"/>
    </location>
</feature>
<dbReference type="Pfam" id="PF00353">
    <property type="entry name" value="HemolysinCabind"/>
    <property type="match status" value="7"/>
</dbReference>
<dbReference type="EC" id="3.4.24.40" evidence="4"/>
<evidence type="ECO:0000256" key="3">
    <source>
        <dbReference type="SAM" id="MobiDB-lite"/>
    </source>
</evidence>
<dbReference type="OrthoDB" id="733404at2"/>
<evidence type="ECO:0000313" key="4">
    <source>
        <dbReference type="EMBL" id="SPH27597.1"/>
    </source>
</evidence>
<keyword evidence="2" id="KW-0964">Secreted</keyword>
<organism evidence="4 5">
    <name type="scientific">Ascidiaceihabitans donghaensis</name>
    <dbReference type="NCBI Taxonomy" id="1510460"/>
    <lineage>
        <taxon>Bacteria</taxon>
        <taxon>Pseudomonadati</taxon>
        <taxon>Pseudomonadota</taxon>
        <taxon>Alphaproteobacteria</taxon>
        <taxon>Rhodobacterales</taxon>
        <taxon>Paracoccaceae</taxon>
        <taxon>Ascidiaceihabitans</taxon>
    </lineage>
</organism>
<dbReference type="InterPro" id="IPR024079">
    <property type="entry name" value="MetalloPept_cat_dom_sf"/>
</dbReference>
<feature type="compositionally biased region" description="Gly residues" evidence="3">
    <location>
        <begin position="562"/>
        <end position="583"/>
    </location>
</feature>
<keyword evidence="5" id="KW-1185">Reference proteome</keyword>
<dbReference type="InterPro" id="IPR001343">
    <property type="entry name" value="Hemolysn_Ca-bd"/>
</dbReference>
<dbReference type="Proteomes" id="UP000244880">
    <property type="component" value="Unassembled WGS sequence"/>
</dbReference>
<dbReference type="PROSITE" id="PS00330">
    <property type="entry name" value="HEMOLYSIN_CALCIUM"/>
    <property type="match status" value="4"/>
</dbReference>
<evidence type="ECO:0000256" key="2">
    <source>
        <dbReference type="ARBA" id="ARBA00022525"/>
    </source>
</evidence>
<dbReference type="Gene3D" id="3.40.390.10">
    <property type="entry name" value="Collagenase (Catalytic Domain)"/>
    <property type="match status" value="1"/>
</dbReference>
<dbReference type="SUPFAM" id="SSF51120">
    <property type="entry name" value="beta-Roll"/>
    <property type="match status" value="3"/>
</dbReference>
<dbReference type="Gene3D" id="2.60.120.380">
    <property type="match status" value="1"/>
</dbReference>
<dbReference type="InterPro" id="IPR011049">
    <property type="entry name" value="Serralysin-like_metalloprot_C"/>
</dbReference>
<dbReference type="PANTHER" id="PTHR38340:SF1">
    <property type="entry name" value="S-LAYER PROTEIN"/>
    <property type="match status" value="1"/>
</dbReference>
<name>A0A2R8BPS2_9RHOB</name>
<dbReference type="RefSeq" id="WP_108830540.1">
    <property type="nucleotide sequence ID" value="NZ_OMOR01000005.1"/>
</dbReference>
<keyword evidence="4" id="KW-0378">Hydrolase</keyword>
<dbReference type="InterPro" id="IPR050557">
    <property type="entry name" value="RTX_toxin/Mannuronan_C5-epim"/>
</dbReference>
<dbReference type="Gene3D" id="2.150.10.10">
    <property type="entry name" value="Serralysin-like metalloprotease, C-terminal"/>
    <property type="match status" value="5"/>
</dbReference>
<sequence>MCVTCSIVNYDVQEILHSGLESLGLDITEGDDAPSGVTTPYSIGDGDSFYGTLDEVPSGFYPDDWISFEITAGEQVTFTMTGDYSNGNAELDPYLVIYGPTGTFLQSDGNAGALSTVSVTFSPTTSGTYFVKAETWDSVGGDYVLSATFGEAPPQPEQNSNAIDSLIWGGGNLAGNTTITFSFEAAGQFLSDGGDTYQSDAFTAYEQQQFRAVFDMLETLIDVDFVEVSGTATADFELFLDGNNEMGNGYLGFFYPQGFGANSGHGMFNASQWDRFAGGDLEQGGLGWVTMVHEILHGLGMSHPHDTGGGSDVMTGVTSDFNDYGTYLLNQGLFTIMSYNPGYNAGAVGTEGTSAETWGLEGGPMGLDIAVLQEIYGANDTFQNGNNNYFLDDANGSGTHWLSIWDTGGTDSMRYTGVRDAVLDLRAATLLDEVGGGGFVSAANGIAGGYTIADGVVIERAFGGSGNDTIIGNDAANRLAGNQGNDTIDGGDGRDTIFGGAGFDTLSGGKGNDTLAGGNENDVLFGGGGKDRLVGENGNDTLNGGTEGDRLAGQAGDDSLNGDGGNDQFYGGGGEDTLNGGTGNDVMRGESQNDMIFGNQGNDTLIGGSGNDTMRGGFNNDRLDGGSGRDVMYGERDNDTMNGGDGNDNMRGGSGNDVMNGQNQNDVMRGEAGADTMSGGNGNDTLYGADGNDILRGGFGDDYLNGGNNNDRLEAGKGNDTMKGGNGDDVFIFNVNSEINTIEDFTFGDTIQLNANMLTGQTTGTAVFTAFGSFENGGILLDFDNGVEIFLEGVTSLTNPDDAILVTG</sequence>
<protein>
    <submittedName>
        <fullName evidence="4">Serralysin C</fullName>
        <ecNumber evidence="4">3.4.24.40</ecNumber>
    </submittedName>
</protein>